<evidence type="ECO:0000313" key="3">
    <source>
        <dbReference type="Proteomes" id="UP001501787"/>
    </source>
</evidence>
<evidence type="ECO:0000256" key="1">
    <source>
        <dbReference type="SAM" id="Coils"/>
    </source>
</evidence>
<evidence type="ECO:0000313" key="2">
    <source>
        <dbReference type="EMBL" id="GAA0317411.1"/>
    </source>
</evidence>
<protein>
    <recommendedName>
        <fullName evidence="4">LysM domain-containing protein</fullName>
    </recommendedName>
</protein>
<keyword evidence="1" id="KW-0175">Coiled coil</keyword>
<comment type="caution">
    <text evidence="2">The sequence shown here is derived from an EMBL/GenBank/DDBJ whole genome shotgun (WGS) entry which is preliminary data.</text>
</comment>
<dbReference type="EMBL" id="BAAAFR010000004">
    <property type="protein sequence ID" value="GAA0317411.1"/>
    <property type="molecule type" value="Genomic_DNA"/>
</dbReference>
<name>A0ABN0VUB0_9GAMM</name>
<proteinExistence type="predicted"/>
<organism evidence="2 3">
    <name type="scientific">Psychrobacter aestuarii</name>
    <dbReference type="NCBI Taxonomy" id="556327"/>
    <lineage>
        <taxon>Bacteria</taxon>
        <taxon>Pseudomonadati</taxon>
        <taxon>Pseudomonadota</taxon>
        <taxon>Gammaproteobacteria</taxon>
        <taxon>Moraxellales</taxon>
        <taxon>Moraxellaceae</taxon>
        <taxon>Psychrobacter</taxon>
    </lineage>
</organism>
<keyword evidence="3" id="KW-1185">Reference proteome</keyword>
<sequence>MSNYYTRLKLTSSTVIDMSSVKYDLIVTYKNLYSKPEGKTPPIDKKDLSFDANGLSQIQKLSNREVEEIAYYIRDSSGDLVKKVTAKRLSKTGRCSVYPLKLSESQSLNDPKNNKIVEVDDTEVGWMIIEEQETLHDFLTRIYQHHYRKNVEEVNFRKNNPHLKGNPILNLYPGDFVIISNSSNDKNKELAEMKKDVKKEKIEFDKTKKEFGFEGERFARNIDFLHDVLSSSEYVALTEKPKNQKKPSDGVNYAAVAAGTSQGIVTFNEVSNKKVTEAYSKIVKAMDYEKSKKTKLANPKNFKLFKQKYSKLFKNFDNSFAQSYFKYNAGVQTDKLRRQIKKNIYARSPTYKGGISLQK</sequence>
<evidence type="ECO:0008006" key="4">
    <source>
        <dbReference type="Google" id="ProtNLM"/>
    </source>
</evidence>
<feature type="coiled-coil region" evidence="1">
    <location>
        <begin position="183"/>
        <end position="210"/>
    </location>
</feature>
<dbReference type="Proteomes" id="UP001501787">
    <property type="component" value="Unassembled WGS sequence"/>
</dbReference>
<gene>
    <name evidence="2" type="ORF">GCM10009129_13630</name>
</gene>
<reference evidence="2 3" key="1">
    <citation type="journal article" date="2019" name="Int. J. Syst. Evol. Microbiol.">
        <title>The Global Catalogue of Microorganisms (GCM) 10K type strain sequencing project: providing services to taxonomists for standard genome sequencing and annotation.</title>
        <authorList>
            <consortium name="The Broad Institute Genomics Platform"/>
            <consortium name="The Broad Institute Genome Sequencing Center for Infectious Disease"/>
            <person name="Wu L."/>
            <person name="Ma J."/>
        </authorList>
    </citation>
    <scope>NUCLEOTIDE SEQUENCE [LARGE SCALE GENOMIC DNA]</scope>
    <source>
        <strain evidence="2 3">JCM 16343</strain>
    </source>
</reference>
<accession>A0ABN0VUB0</accession>